<dbReference type="SUPFAM" id="SSF56112">
    <property type="entry name" value="Protein kinase-like (PK-like)"/>
    <property type="match status" value="1"/>
</dbReference>
<dbReference type="GO" id="GO:0004674">
    <property type="term" value="F:protein serine/threonine kinase activity"/>
    <property type="evidence" value="ECO:0007669"/>
    <property type="project" value="UniProtKB-KW"/>
</dbReference>
<comment type="caution">
    <text evidence="13">The sequence shown here is derived from an EMBL/GenBank/DDBJ whole genome shotgun (WGS) entry which is preliminary data.</text>
</comment>
<dbReference type="GO" id="GO:0005829">
    <property type="term" value="C:cytosol"/>
    <property type="evidence" value="ECO:0007669"/>
    <property type="project" value="TreeGrafter"/>
</dbReference>
<feature type="region of interest" description="Disordered" evidence="11">
    <location>
        <begin position="1"/>
        <end position="26"/>
    </location>
</feature>
<name>A0A0W0CKH6_CANGB</name>
<keyword evidence="6 9" id="KW-0067">ATP-binding</keyword>
<evidence type="ECO:0000256" key="6">
    <source>
        <dbReference type="ARBA" id="ARBA00022840"/>
    </source>
</evidence>
<dbReference type="VEuPathDB" id="FungiDB:CAGL0K01661g"/>
<dbReference type="EC" id="2.7.11.1" evidence="1"/>
<dbReference type="GO" id="GO:0005524">
    <property type="term" value="F:ATP binding"/>
    <property type="evidence" value="ECO:0007669"/>
    <property type="project" value="UniProtKB-UniRule"/>
</dbReference>
<gene>
    <name evidence="13" type="ORF">AO440_003322</name>
</gene>
<feature type="binding site" evidence="9">
    <location>
        <position position="207"/>
    </location>
    <ligand>
        <name>ATP</name>
        <dbReference type="ChEBI" id="CHEBI:30616"/>
    </ligand>
</feature>
<dbReference type="SMART" id="SM00220">
    <property type="entry name" value="S_TKc"/>
    <property type="match status" value="1"/>
</dbReference>
<dbReference type="PANTHER" id="PTHR24343">
    <property type="entry name" value="SERINE/THREONINE KINASE"/>
    <property type="match status" value="1"/>
</dbReference>
<evidence type="ECO:0000256" key="3">
    <source>
        <dbReference type="ARBA" id="ARBA00022679"/>
    </source>
</evidence>
<evidence type="ECO:0000256" key="4">
    <source>
        <dbReference type="ARBA" id="ARBA00022741"/>
    </source>
</evidence>
<comment type="catalytic activity">
    <reaction evidence="7">
        <text>L-threonyl-[protein] + ATP = O-phospho-L-threonyl-[protein] + ADP + H(+)</text>
        <dbReference type="Rhea" id="RHEA:46608"/>
        <dbReference type="Rhea" id="RHEA-COMP:11060"/>
        <dbReference type="Rhea" id="RHEA-COMP:11605"/>
        <dbReference type="ChEBI" id="CHEBI:15378"/>
        <dbReference type="ChEBI" id="CHEBI:30013"/>
        <dbReference type="ChEBI" id="CHEBI:30616"/>
        <dbReference type="ChEBI" id="CHEBI:61977"/>
        <dbReference type="ChEBI" id="CHEBI:456216"/>
        <dbReference type="EC" id="2.7.11.1"/>
    </reaction>
</comment>
<evidence type="ECO:0000259" key="12">
    <source>
        <dbReference type="PROSITE" id="PS50011"/>
    </source>
</evidence>
<dbReference type="Gene3D" id="1.10.510.10">
    <property type="entry name" value="Transferase(Phosphotransferase) domain 1"/>
    <property type="match status" value="1"/>
</dbReference>
<proteinExistence type="inferred from homology"/>
<dbReference type="InterPro" id="IPR000719">
    <property type="entry name" value="Prot_kinase_dom"/>
</dbReference>
<dbReference type="Pfam" id="PF00069">
    <property type="entry name" value="Pkinase"/>
    <property type="match status" value="1"/>
</dbReference>
<dbReference type="InterPro" id="IPR017441">
    <property type="entry name" value="Protein_kinase_ATP_BS"/>
</dbReference>
<dbReference type="VEuPathDB" id="FungiDB:B1J91_K01661g"/>
<accession>A0A0W0CKH6</accession>
<dbReference type="VEuPathDB" id="FungiDB:GW608_K01507"/>
<dbReference type="PROSITE" id="PS00108">
    <property type="entry name" value="PROTEIN_KINASE_ST"/>
    <property type="match status" value="1"/>
</dbReference>
<feature type="compositionally biased region" description="Low complexity" evidence="11">
    <location>
        <begin position="13"/>
        <end position="24"/>
    </location>
</feature>
<keyword evidence="3" id="KW-0808">Transferase</keyword>
<protein>
    <recommendedName>
        <fullName evidence="1">non-specific serine/threonine protein kinase</fullName>
        <ecNumber evidence="1">2.7.11.1</ecNumber>
    </recommendedName>
</protein>
<dbReference type="Proteomes" id="UP000054886">
    <property type="component" value="Unassembled WGS sequence"/>
</dbReference>
<dbReference type="InterPro" id="IPR011009">
    <property type="entry name" value="Kinase-like_dom_sf"/>
</dbReference>
<evidence type="ECO:0000313" key="13">
    <source>
        <dbReference type="EMBL" id="KTA96570.1"/>
    </source>
</evidence>
<comment type="similarity">
    <text evidence="10">Belongs to the protein kinase superfamily.</text>
</comment>
<keyword evidence="5 13" id="KW-0418">Kinase</keyword>
<dbReference type="EMBL" id="LLZZ01000172">
    <property type="protein sequence ID" value="KTA96570.1"/>
    <property type="molecule type" value="Genomic_DNA"/>
</dbReference>
<evidence type="ECO:0000256" key="1">
    <source>
        <dbReference type="ARBA" id="ARBA00012513"/>
    </source>
</evidence>
<organism evidence="13 14">
    <name type="scientific">Candida glabrata</name>
    <name type="common">Yeast</name>
    <name type="synonym">Torulopsis glabrata</name>
    <dbReference type="NCBI Taxonomy" id="5478"/>
    <lineage>
        <taxon>Eukaryota</taxon>
        <taxon>Fungi</taxon>
        <taxon>Dikarya</taxon>
        <taxon>Ascomycota</taxon>
        <taxon>Saccharomycotina</taxon>
        <taxon>Saccharomycetes</taxon>
        <taxon>Saccharomycetales</taxon>
        <taxon>Saccharomycetaceae</taxon>
        <taxon>Nakaseomyces</taxon>
    </lineage>
</organism>
<evidence type="ECO:0000256" key="7">
    <source>
        <dbReference type="ARBA" id="ARBA00047899"/>
    </source>
</evidence>
<feature type="domain" description="Protein kinase" evidence="12">
    <location>
        <begin position="179"/>
        <end position="448"/>
    </location>
</feature>
<keyword evidence="4 9" id="KW-0547">Nucleotide-binding</keyword>
<evidence type="ECO:0000256" key="10">
    <source>
        <dbReference type="RuleBase" id="RU000304"/>
    </source>
</evidence>
<evidence type="ECO:0000313" key="14">
    <source>
        <dbReference type="Proteomes" id="UP000054886"/>
    </source>
</evidence>
<feature type="region of interest" description="Disordered" evidence="11">
    <location>
        <begin position="42"/>
        <end position="73"/>
    </location>
</feature>
<evidence type="ECO:0000256" key="9">
    <source>
        <dbReference type="PROSITE-ProRule" id="PRU10141"/>
    </source>
</evidence>
<dbReference type="PROSITE" id="PS00107">
    <property type="entry name" value="PROTEIN_KINASE_ATP"/>
    <property type="match status" value="1"/>
</dbReference>
<keyword evidence="2 10" id="KW-0723">Serine/threonine-protein kinase</keyword>
<feature type="compositionally biased region" description="Polar residues" evidence="11">
    <location>
        <begin position="43"/>
        <end position="59"/>
    </location>
</feature>
<dbReference type="VEuPathDB" id="FungiDB:GWK60_K01507"/>
<evidence type="ECO:0000256" key="8">
    <source>
        <dbReference type="ARBA" id="ARBA00048679"/>
    </source>
</evidence>
<dbReference type="VEuPathDB" id="FungiDB:GVI51_K01507"/>
<reference evidence="13 14" key="1">
    <citation type="submission" date="2015-10" db="EMBL/GenBank/DDBJ databases">
        <title>Draft genomes sequences of Candida glabrata isolates 1A, 1B, 2A, 2B, 3A and 3B.</title>
        <authorList>
            <person name="Haavelsrud O.E."/>
            <person name="Gaustad P."/>
        </authorList>
    </citation>
    <scope>NUCLEOTIDE SEQUENCE [LARGE SCALE GENOMIC DNA]</scope>
    <source>
        <strain evidence="13">910700640</strain>
    </source>
</reference>
<dbReference type="PROSITE" id="PS50011">
    <property type="entry name" value="PROTEIN_KINASE_DOM"/>
    <property type="match status" value="1"/>
</dbReference>
<dbReference type="GO" id="GO:0071944">
    <property type="term" value="C:cell periphery"/>
    <property type="evidence" value="ECO:0007669"/>
    <property type="project" value="EnsemblFungi"/>
</dbReference>
<dbReference type="AlphaFoldDB" id="A0A0W0CKH6"/>
<evidence type="ECO:0000256" key="2">
    <source>
        <dbReference type="ARBA" id="ARBA00022527"/>
    </source>
</evidence>
<comment type="catalytic activity">
    <reaction evidence="8">
        <text>L-seryl-[protein] + ATP = O-phospho-L-seryl-[protein] + ADP + H(+)</text>
        <dbReference type="Rhea" id="RHEA:17989"/>
        <dbReference type="Rhea" id="RHEA-COMP:9863"/>
        <dbReference type="Rhea" id="RHEA-COMP:11604"/>
        <dbReference type="ChEBI" id="CHEBI:15378"/>
        <dbReference type="ChEBI" id="CHEBI:29999"/>
        <dbReference type="ChEBI" id="CHEBI:30616"/>
        <dbReference type="ChEBI" id="CHEBI:83421"/>
        <dbReference type="ChEBI" id="CHEBI:456216"/>
        <dbReference type="EC" id="2.7.11.1"/>
    </reaction>
</comment>
<sequence length="482" mass="54974">MVSFINGTDRLPGSSSSSSLSGRKSSLRKLFFRSSDEIPSIAPKSSSIHLNPTTSTPVSSEHRPFPHNLHSPLNYTTRHLSQRHTSSASQLEMLHPVEALMHRKLPETWPDIPTVHEPQEKKKQPPLKRFLKKFNSSSNSSSTDDSYNASSSMVTPVTYKQTVLTDYVDTPMELIHKYGIPGKKIGEGASGSVSIVKKSNGQQYAVKMFRTSPNSTQEQIEKYCKKITAEFCMGSTLHHANVIETFDIIREGNSLLMVMEYAPYDFFDLVMTNTMSPDEISCYFKQLCHGVNYLHAMGIAHRDLKLDNCVVTNDGILKLIDFGSAVIFQYPYERNIVKATGIVGSDPYLSPELLEMNHYDPRLADVWSLAIIYYCMTLKRFPWKAPRKQFNSFRLFCEDPDDENDFSKGPMKVLRQLPSYSRDLIGKMLELEVKDRYYLEQVMKHEWFQSIEVCIADSKGELLYKPKTHIHHLETELKVSNT</sequence>
<dbReference type="InterPro" id="IPR008271">
    <property type="entry name" value="Ser/Thr_kinase_AS"/>
</dbReference>
<dbReference type="PANTHER" id="PTHR24343:SF515">
    <property type="entry name" value="SERINE_THREONINE-PROTEIN KINASE RTK1-RELATED"/>
    <property type="match status" value="1"/>
</dbReference>
<evidence type="ECO:0000256" key="5">
    <source>
        <dbReference type="ARBA" id="ARBA00022777"/>
    </source>
</evidence>
<dbReference type="GO" id="GO:0005935">
    <property type="term" value="C:cellular bud neck"/>
    <property type="evidence" value="ECO:0007669"/>
    <property type="project" value="EnsemblFungi"/>
</dbReference>
<evidence type="ECO:0000256" key="11">
    <source>
        <dbReference type="SAM" id="MobiDB-lite"/>
    </source>
</evidence>